<feature type="transmembrane region" description="Helical" evidence="6">
    <location>
        <begin position="230"/>
        <end position="249"/>
    </location>
</feature>
<feature type="transmembrane region" description="Helical" evidence="6">
    <location>
        <begin position="355"/>
        <end position="374"/>
    </location>
</feature>
<comment type="subcellular location">
    <subcellularLocation>
        <location evidence="1">Membrane</location>
        <topology evidence="1">Multi-pass membrane protein</topology>
    </subcellularLocation>
</comment>
<organism evidence="7 8">
    <name type="scientific">Allomyces macrogynus (strain ATCC 38327)</name>
    <name type="common">Allomyces javanicus var. macrogynus</name>
    <dbReference type="NCBI Taxonomy" id="578462"/>
    <lineage>
        <taxon>Eukaryota</taxon>
        <taxon>Fungi</taxon>
        <taxon>Fungi incertae sedis</taxon>
        <taxon>Blastocladiomycota</taxon>
        <taxon>Blastocladiomycetes</taxon>
        <taxon>Blastocladiales</taxon>
        <taxon>Blastocladiaceae</taxon>
        <taxon>Allomyces</taxon>
    </lineage>
</organism>
<feature type="transmembrane region" description="Helical" evidence="6">
    <location>
        <begin position="323"/>
        <end position="343"/>
    </location>
</feature>
<feature type="transmembrane region" description="Helical" evidence="6">
    <location>
        <begin position="90"/>
        <end position="115"/>
    </location>
</feature>
<evidence type="ECO:0000256" key="5">
    <source>
        <dbReference type="SAM" id="MobiDB-lite"/>
    </source>
</evidence>
<proteinExistence type="predicted"/>
<dbReference type="Proteomes" id="UP000054350">
    <property type="component" value="Unassembled WGS sequence"/>
</dbReference>
<feature type="region of interest" description="Disordered" evidence="5">
    <location>
        <begin position="1"/>
        <end position="25"/>
    </location>
</feature>
<dbReference type="EMBL" id="GG745331">
    <property type="protein sequence ID" value="KNE57449.1"/>
    <property type="molecule type" value="Genomic_DNA"/>
</dbReference>
<reference evidence="8" key="2">
    <citation type="submission" date="2009-11" db="EMBL/GenBank/DDBJ databases">
        <title>The Genome Sequence of Allomyces macrogynus strain ATCC 38327.</title>
        <authorList>
            <consortium name="The Broad Institute Genome Sequencing Platform"/>
            <person name="Russ C."/>
            <person name="Cuomo C."/>
            <person name="Shea T."/>
            <person name="Young S.K."/>
            <person name="Zeng Q."/>
            <person name="Koehrsen M."/>
            <person name="Haas B."/>
            <person name="Borodovsky M."/>
            <person name="Guigo R."/>
            <person name="Alvarado L."/>
            <person name="Berlin A."/>
            <person name="Borenstein D."/>
            <person name="Chen Z."/>
            <person name="Engels R."/>
            <person name="Freedman E."/>
            <person name="Gellesch M."/>
            <person name="Goldberg J."/>
            <person name="Griggs A."/>
            <person name="Gujja S."/>
            <person name="Heiman D."/>
            <person name="Hepburn T."/>
            <person name="Howarth C."/>
            <person name="Jen D."/>
            <person name="Larson L."/>
            <person name="Lewis B."/>
            <person name="Mehta T."/>
            <person name="Park D."/>
            <person name="Pearson M."/>
            <person name="Roberts A."/>
            <person name="Saif S."/>
            <person name="Shenoy N."/>
            <person name="Sisk P."/>
            <person name="Stolte C."/>
            <person name="Sykes S."/>
            <person name="Walk T."/>
            <person name="White J."/>
            <person name="Yandava C."/>
            <person name="Burger G."/>
            <person name="Gray M.W."/>
            <person name="Holland P.W.H."/>
            <person name="King N."/>
            <person name="Lang F.B.F."/>
            <person name="Roger A.J."/>
            <person name="Ruiz-Trillo I."/>
            <person name="Lander E."/>
            <person name="Nusbaum C."/>
        </authorList>
    </citation>
    <scope>NUCLEOTIDE SEQUENCE [LARGE SCALE GENOMIC DNA]</scope>
    <source>
        <strain evidence="8">ATCC 38327</strain>
    </source>
</reference>
<keyword evidence="2 6" id="KW-0812">Transmembrane</keyword>
<keyword evidence="3 6" id="KW-1133">Transmembrane helix</keyword>
<dbReference type="PANTHER" id="PTHR12778:SF9">
    <property type="entry name" value="ACETYL-COENZYME A TRANSPORTER 1"/>
    <property type="match status" value="1"/>
</dbReference>
<dbReference type="GO" id="GO:0016020">
    <property type="term" value="C:membrane"/>
    <property type="evidence" value="ECO:0007669"/>
    <property type="project" value="UniProtKB-SubCell"/>
</dbReference>
<keyword evidence="8" id="KW-1185">Reference proteome</keyword>
<dbReference type="FunFam" id="1.20.1250.20:FF:000289">
    <property type="entry name" value="Acetyl-coenzyme A transporter 1"/>
    <property type="match status" value="1"/>
</dbReference>
<keyword evidence="4 6" id="KW-0472">Membrane</keyword>
<dbReference type="eggNOG" id="KOG3574">
    <property type="taxonomic scope" value="Eukaryota"/>
</dbReference>
<dbReference type="STRING" id="578462.A0A0L0S4Y8"/>
<dbReference type="GO" id="GO:0008521">
    <property type="term" value="F:acetyl-CoA transmembrane transporter activity"/>
    <property type="evidence" value="ECO:0007669"/>
    <property type="project" value="InterPro"/>
</dbReference>
<dbReference type="GO" id="GO:0035348">
    <property type="term" value="P:acetyl-CoA transmembrane transport"/>
    <property type="evidence" value="ECO:0007669"/>
    <property type="project" value="InterPro"/>
</dbReference>
<evidence type="ECO:0000256" key="1">
    <source>
        <dbReference type="ARBA" id="ARBA00004141"/>
    </source>
</evidence>
<reference evidence="7 8" key="1">
    <citation type="submission" date="2009-11" db="EMBL/GenBank/DDBJ databases">
        <title>Annotation of Allomyces macrogynus ATCC 38327.</title>
        <authorList>
            <consortium name="The Broad Institute Genome Sequencing Platform"/>
            <person name="Russ C."/>
            <person name="Cuomo C."/>
            <person name="Burger G."/>
            <person name="Gray M.W."/>
            <person name="Holland P.W.H."/>
            <person name="King N."/>
            <person name="Lang F.B.F."/>
            <person name="Roger A.J."/>
            <person name="Ruiz-Trillo I."/>
            <person name="Young S.K."/>
            <person name="Zeng Q."/>
            <person name="Gargeya S."/>
            <person name="Fitzgerald M."/>
            <person name="Haas B."/>
            <person name="Abouelleil A."/>
            <person name="Alvarado L."/>
            <person name="Arachchi H.M."/>
            <person name="Berlin A."/>
            <person name="Chapman S.B."/>
            <person name="Gearin G."/>
            <person name="Goldberg J."/>
            <person name="Griggs A."/>
            <person name="Gujja S."/>
            <person name="Hansen M."/>
            <person name="Heiman D."/>
            <person name="Howarth C."/>
            <person name="Larimer J."/>
            <person name="Lui A."/>
            <person name="MacDonald P.J.P."/>
            <person name="McCowen C."/>
            <person name="Montmayeur A."/>
            <person name="Murphy C."/>
            <person name="Neiman D."/>
            <person name="Pearson M."/>
            <person name="Priest M."/>
            <person name="Roberts A."/>
            <person name="Saif S."/>
            <person name="Shea T."/>
            <person name="Sisk P."/>
            <person name="Stolte C."/>
            <person name="Sykes S."/>
            <person name="Wortman J."/>
            <person name="Nusbaum C."/>
            <person name="Birren B."/>
        </authorList>
    </citation>
    <scope>NUCLEOTIDE SEQUENCE [LARGE SCALE GENOMIC DNA]</scope>
    <source>
        <strain evidence="7 8">ATCC 38327</strain>
    </source>
</reference>
<evidence type="ECO:0000256" key="4">
    <source>
        <dbReference type="ARBA" id="ARBA00023136"/>
    </source>
</evidence>
<protein>
    <recommendedName>
        <fullName evidence="9">Acetyl-coenzyme A transporter 1</fullName>
    </recommendedName>
</protein>
<name>A0A0L0S4Y8_ALLM3</name>
<dbReference type="AlphaFoldDB" id="A0A0L0S4Y8"/>
<feature type="transmembrane region" description="Helical" evidence="6">
    <location>
        <begin position="415"/>
        <end position="443"/>
    </location>
</feature>
<feature type="transmembrane region" description="Helical" evidence="6">
    <location>
        <begin position="189"/>
        <end position="209"/>
    </location>
</feature>
<dbReference type="SUPFAM" id="SSF103473">
    <property type="entry name" value="MFS general substrate transporter"/>
    <property type="match status" value="1"/>
</dbReference>
<dbReference type="PANTHER" id="PTHR12778">
    <property type="entry name" value="SOLUTE CARRIER FAMILY 33 ACETYL-COA TRANSPORTER -RELATED"/>
    <property type="match status" value="1"/>
</dbReference>
<feature type="transmembrane region" description="Helical" evidence="6">
    <location>
        <begin position="516"/>
        <end position="535"/>
    </location>
</feature>
<dbReference type="InterPro" id="IPR004752">
    <property type="entry name" value="AmpG_permease/AT-1"/>
</dbReference>
<dbReference type="VEuPathDB" id="FungiDB:AMAG_03161"/>
<evidence type="ECO:0000256" key="6">
    <source>
        <dbReference type="SAM" id="Phobius"/>
    </source>
</evidence>
<dbReference type="OrthoDB" id="6415790at2759"/>
<dbReference type="InterPro" id="IPR036259">
    <property type="entry name" value="MFS_trans_sf"/>
</dbReference>
<evidence type="ECO:0008006" key="9">
    <source>
        <dbReference type="Google" id="ProtNLM"/>
    </source>
</evidence>
<evidence type="ECO:0000313" key="8">
    <source>
        <dbReference type="Proteomes" id="UP000054350"/>
    </source>
</evidence>
<feature type="transmembrane region" description="Helical" evidence="6">
    <location>
        <begin position="269"/>
        <end position="290"/>
    </location>
</feature>
<dbReference type="Pfam" id="PF13000">
    <property type="entry name" value="Acatn"/>
    <property type="match status" value="3"/>
</dbReference>
<evidence type="ECO:0000256" key="2">
    <source>
        <dbReference type="ARBA" id="ARBA00022692"/>
    </source>
</evidence>
<feature type="transmembrane region" description="Helical" evidence="6">
    <location>
        <begin position="386"/>
        <end position="409"/>
    </location>
</feature>
<gene>
    <name evidence="7" type="ORF">AMAG_03161</name>
</gene>
<feature type="transmembrane region" description="Helical" evidence="6">
    <location>
        <begin position="158"/>
        <end position="177"/>
    </location>
</feature>
<dbReference type="OMA" id="ICTTSWI"/>
<evidence type="ECO:0000313" key="7">
    <source>
        <dbReference type="EMBL" id="KNE57449.1"/>
    </source>
</evidence>
<accession>A0A0L0S4Y8</accession>
<sequence>MAKGRNNHPIRGGGGDRGGHQGSLPESPVLAEELMLHERKRSASGLHAPIEAITAPLLEDHDSKGTGHQHAAVEQPHILGFLPKNDAGNIVLLTFLYLLQGVPVGLAFGTLPFLLKQNLSFSDMAVFSLAGYPYSLKLLWSPIVDSIFFKSIGRRKSWIIPIQLITGLMFYILSQSIDDVLSGQSVNIYWWTTIWFLVIFLCATQDIAVDGWALTLLSKENMQFASTCQTVGINCGYFLSFTVFLAFNSAEFCNKYIRSVAQTKPILTLGPYLALWSALYVAITFWVTFFKREKREAADEHVTIASTYKTIHGIIKLPHMIKFILVLLFAKIAFICNEAVTALKLLELGIQKEDLALAVLVDFPFQILFGYFAAQWSSGKRPLRPWLYAFYGRLAFSLFGMVVVSMFPADGNVTMSYFAVVILTTVLSSFMSTVQFVSLGAFFSHVADPVIGGTYMTLLNTLSNFGGTWPRYFVLEAVEYLTVATCSTTGESCTSEAGKTACATADGTCDLVRDGYYWVGSASFLLGLVLLFNLIRPQVRFLESLPSSVWKVPRAVATGGSGAH</sequence>
<dbReference type="Gene3D" id="1.20.1250.20">
    <property type="entry name" value="MFS general substrate transporter like domains"/>
    <property type="match status" value="1"/>
</dbReference>
<dbReference type="InterPro" id="IPR024371">
    <property type="entry name" value="AcetylCoA_trans_1-like"/>
</dbReference>
<evidence type="ECO:0000256" key="3">
    <source>
        <dbReference type="ARBA" id="ARBA00022989"/>
    </source>
</evidence>